<dbReference type="Pfam" id="PF14223">
    <property type="entry name" value="Retrotran_gag_2"/>
    <property type="match status" value="1"/>
</dbReference>
<dbReference type="Proteomes" id="UP001231189">
    <property type="component" value="Unassembled WGS sequence"/>
</dbReference>
<evidence type="ECO:0000256" key="7">
    <source>
        <dbReference type="SAM" id="MobiDB-lite"/>
    </source>
</evidence>
<evidence type="ECO:0000256" key="5">
    <source>
        <dbReference type="ARBA" id="ARBA00022801"/>
    </source>
</evidence>
<feature type="compositionally biased region" description="Pro residues" evidence="7">
    <location>
        <begin position="440"/>
        <end position="452"/>
    </location>
</feature>
<gene>
    <name evidence="10" type="ORF">QYE76_056603</name>
</gene>
<accession>A0AAD8T310</accession>
<dbReference type="FunFam" id="3.30.70.270:FF:000020">
    <property type="entry name" value="Transposon Tf2-6 polyprotein-like Protein"/>
    <property type="match status" value="1"/>
</dbReference>
<evidence type="ECO:0000259" key="9">
    <source>
        <dbReference type="Pfam" id="PF17921"/>
    </source>
</evidence>
<dbReference type="InterPro" id="IPR041373">
    <property type="entry name" value="RT_RNaseH"/>
</dbReference>
<keyword evidence="5" id="KW-0378">Hydrolase</keyword>
<evidence type="ECO:0008006" key="12">
    <source>
        <dbReference type="Google" id="ProtNLM"/>
    </source>
</evidence>
<evidence type="ECO:0000259" key="8">
    <source>
        <dbReference type="Pfam" id="PF17917"/>
    </source>
</evidence>
<evidence type="ECO:0000256" key="6">
    <source>
        <dbReference type="ARBA" id="ARBA00022918"/>
    </source>
</evidence>
<dbReference type="EMBL" id="JAUUTY010000003">
    <property type="protein sequence ID" value="KAK1668444.1"/>
    <property type="molecule type" value="Genomic_DNA"/>
</dbReference>
<keyword evidence="11" id="KW-1185">Reference proteome</keyword>
<keyword evidence="3" id="KW-0540">Nuclease</keyword>
<protein>
    <recommendedName>
        <fullName evidence="12">Polyprotein</fullName>
    </recommendedName>
</protein>
<feature type="region of interest" description="Disordered" evidence="7">
    <location>
        <begin position="421"/>
        <end position="478"/>
    </location>
</feature>
<dbReference type="InterPro" id="IPR043128">
    <property type="entry name" value="Rev_trsase/Diguanyl_cyclase"/>
</dbReference>
<dbReference type="AlphaFoldDB" id="A0AAD8T310"/>
<dbReference type="InterPro" id="IPR050951">
    <property type="entry name" value="Retrovirus_Pol_polyprotein"/>
</dbReference>
<dbReference type="InterPro" id="IPR043502">
    <property type="entry name" value="DNA/RNA_pol_sf"/>
</dbReference>
<dbReference type="SUPFAM" id="SSF56672">
    <property type="entry name" value="DNA/RNA polymerases"/>
    <property type="match status" value="1"/>
</dbReference>
<dbReference type="PANTHER" id="PTHR37984">
    <property type="entry name" value="PROTEIN CBG26694"/>
    <property type="match status" value="1"/>
</dbReference>
<dbReference type="Gene3D" id="1.10.340.70">
    <property type="match status" value="1"/>
</dbReference>
<dbReference type="InterPro" id="IPR041588">
    <property type="entry name" value="Integrase_H2C2"/>
</dbReference>
<dbReference type="GO" id="GO:0004519">
    <property type="term" value="F:endonuclease activity"/>
    <property type="evidence" value="ECO:0007669"/>
    <property type="project" value="UniProtKB-KW"/>
</dbReference>
<evidence type="ECO:0000256" key="4">
    <source>
        <dbReference type="ARBA" id="ARBA00022759"/>
    </source>
</evidence>
<name>A0AAD8T310_LOLMU</name>
<sequence length="627" mass="72230">MEKLREHKLYEKFSKCEFWLSEVGFVGHVVSKDGIAVDPSKVTAVTEWETPKNVGEIRSFLGLAGYYRRFIENFSKIAKPMTELLKKEKKYEWTDACEASFQELKKRLVSAPVLCLPDLEKEFQVFCDASRQGLGSVLMQGGKVASYASRQLKKHEGNYPTHDLELASVVHALKTWRHYLMGKRCEVFTDHKSLKYIFTQKDLNMRQRRWLELIKDYDMSLQYHPGKANVVADALSRKTYVNCMSSKELPKDLCEAFRDLSLEVVPEGFVASLVVQPTLMDKIRETQKGDKEIEEVRRVLKEALAEGRTTEFREDEQGTVWFGKRICVPEDPDLRKLIFQEAHESPYSIHPGNTKMYMDLKERFWWNNMKRDIVEYIAKCDVCSRVKAEHQKPAGLLQPLKVPDWKWDQIGCGDFSPEQLARRHTPAAAPGLSRQQQHAAPPPFASPRPGAPRPHLLHRGSPPERRRPPPSERRRRAIAGRRSTCAICGLESDLQKRFEHHDPHELMKELKAIFETHAAVECYEASKQFFSMMEEGSSVSEHMLAMTGHAKKLSDLGIVIPNRLGINRVLQSLPPSYKNFVMNYNMQNMNKELPELFGMLKAAEIEIKKEHQVLMVNKTTSFKKQQV</sequence>
<evidence type="ECO:0000256" key="2">
    <source>
        <dbReference type="ARBA" id="ARBA00022695"/>
    </source>
</evidence>
<reference evidence="10" key="1">
    <citation type="submission" date="2023-07" db="EMBL/GenBank/DDBJ databases">
        <title>A chromosome-level genome assembly of Lolium multiflorum.</title>
        <authorList>
            <person name="Chen Y."/>
            <person name="Copetti D."/>
            <person name="Kolliker R."/>
            <person name="Studer B."/>
        </authorList>
    </citation>
    <scope>NUCLEOTIDE SEQUENCE</scope>
    <source>
        <strain evidence="10">02402/16</strain>
        <tissue evidence="10">Leaf</tissue>
    </source>
</reference>
<dbReference type="CDD" id="cd09274">
    <property type="entry name" value="RNase_HI_RT_Ty3"/>
    <property type="match status" value="1"/>
</dbReference>
<evidence type="ECO:0000313" key="11">
    <source>
        <dbReference type="Proteomes" id="UP001231189"/>
    </source>
</evidence>
<dbReference type="Gene3D" id="3.30.70.270">
    <property type="match status" value="2"/>
</dbReference>
<dbReference type="PANTHER" id="PTHR37984:SF5">
    <property type="entry name" value="PROTEIN NYNRIN-LIKE"/>
    <property type="match status" value="1"/>
</dbReference>
<evidence type="ECO:0000313" key="10">
    <source>
        <dbReference type="EMBL" id="KAK1668444.1"/>
    </source>
</evidence>
<dbReference type="Pfam" id="PF17921">
    <property type="entry name" value="Integrase_H2C2"/>
    <property type="match status" value="1"/>
</dbReference>
<feature type="compositionally biased region" description="Basic and acidic residues" evidence="7">
    <location>
        <begin position="461"/>
        <end position="472"/>
    </location>
</feature>
<keyword evidence="1" id="KW-0808">Transferase</keyword>
<dbReference type="GO" id="GO:0003964">
    <property type="term" value="F:RNA-directed DNA polymerase activity"/>
    <property type="evidence" value="ECO:0007669"/>
    <property type="project" value="UniProtKB-KW"/>
</dbReference>
<dbReference type="GO" id="GO:0016787">
    <property type="term" value="F:hydrolase activity"/>
    <property type="evidence" value="ECO:0007669"/>
    <property type="project" value="UniProtKB-KW"/>
</dbReference>
<evidence type="ECO:0000256" key="3">
    <source>
        <dbReference type="ARBA" id="ARBA00022722"/>
    </source>
</evidence>
<evidence type="ECO:0000256" key="1">
    <source>
        <dbReference type="ARBA" id="ARBA00022679"/>
    </source>
</evidence>
<dbReference type="Pfam" id="PF17917">
    <property type="entry name" value="RT_RNaseH"/>
    <property type="match status" value="1"/>
</dbReference>
<keyword evidence="2" id="KW-0548">Nucleotidyltransferase</keyword>
<proteinExistence type="predicted"/>
<keyword evidence="4" id="KW-0255">Endonuclease</keyword>
<comment type="caution">
    <text evidence="10">The sequence shown here is derived from an EMBL/GenBank/DDBJ whole genome shotgun (WGS) entry which is preliminary data.</text>
</comment>
<organism evidence="10 11">
    <name type="scientific">Lolium multiflorum</name>
    <name type="common">Italian ryegrass</name>
    <name type="synonym">Lolium perenne subsp. multiflorum</name>
    <dbReference type="NCBI Taxonomy" id="4521"/>
    <lineage>
        <taxon>Eukaryota</taxon>
        <taxon>Viridiplantae</taxon>
        <taxon>Streptophyta</taxon>
        <taxon>Embryophyta</taxon>
        <taxon>Tracheophyta</taxon>
        <taxon>Spermatophyta</taxon>
        <taxon>Magnoliopsida</taxon>
        <taxon>Liliopsida</taxon>
        <taxon>Poales</taxon>
        <taxon>Poaceae</taxon>
        <taxon>BOP clade</taxon>
        <taxon>Pooideae</taxon>
        <taxon>Poodae</taxon>
        <taxon>Poeae</taxon>
        <taxon>Poeae Chloroplast Group 2 (Poeae type)</taxon>
        <taxon>Loliodinae</taxon>
        <taxon>Loliinae</taxon>
        <taxon>Lolium</taxon>
    </lineage>
</organism>
<feature type="domain" description="Reverse transcriptase RNase H-like" evidence="8">
    <location>
        <begin position="118"/>
        <end position="217"/>
    </location>
</feature>
<keyword evidence="6" id="KW-0695">RNA-directed DNA polymerase</keyword>
<feature type="domain" description="Integrase zinc-binding" evidence="9">
    <location>
        <begin position="331"/>
        <end position="388"/>
    </location>
</feature>